<dbReference type="PIRSF" id="PIRSF021774">
    <property type="entry name" value="UCP021774"/>
    <property type="match status" value="1"/>
</dbReference>
<proteinExistence type="predicted"/>
<dbReference type="InterPro" id="IPR005180">
    <property type="entry name" value="DUF302"/>
</dbReference>
<name>A0A7J4IXJ1_9ARCH</name>
<protein>
    <submittedName>
        <fullName evidence="2">DUF302 domain-containing protein</fullName>
    </submittedName>
</protein>
<dbReference type="EMBL" id="DUGC01000049">
    <property type="protein sequence ID" value="HIH09570.1"/>
    <property type="molecule type" value="Genomic_DNA"/>
</dbReference>
<dbReference type="InterPro" id="IPR035923">
    <property type="entry name" value="TT1751-like_sf"/>
</dbReference>
<evidence type="ECO:0000313" key="2">
    <source>
        <dbReference type="EMBL" id="HIH09570.1"/>
    </source>
</evidence>
<dbReference type="PANTHER" id="PTHR38342:SF1">
    <property type="entry name" value="SLR5037 PROTEIN"/>
    <property type="match status" value="1"/>
</dbReference>
<gene>
    <name evidence="2" type="ORF">HA254_02765</name>
</gene>
<evidence type="ECO:0000259" key="1">
    <source>
        <dbReference type="Pfam" id="PF03625"/>
    </source>
</evidence>
<comment type="caution">
    <text evidence="2">The sequence shown here is derived from an EMBL/GenBank/DDBJ whole genome shotgun (WGS) entry which is preliminary data.</text>
</comment>
<dbReference type="Proteomes" id="UP000565078">
    <property type="component" value="Unassembled WGS sequence"/>
</dbReference>
<accession>A0A7J4IXJ1</accession>
<feature type="domain" description="DUF302" evidence="1">
    <location>
        <begin position="39"/>
        <end position="99"/>
    </location>
</feature>
<organism evidence="2 3">
    <name type="scientific">Candidatus Iainarchaeum sp</name>
    <dbReference type="NCBI Taxonomy" id="3101447"/>
    <lineage>
        <taxon>Archaea</taxon>
        <taxon>Candidatus Iainarchaeota</taxon>
        <taxon>Candidatus Iainarchaeia</taxon>
        <taxon>Candidatus Iainarchaeales</taxon>
        <taxon>Candidatus Iainarchaeaceae</taxon>
        <taxon>Candidatus Iainarchaeum</taxon>
    </lineage>
</organism>
<evidence type="ECO:0000313" key="3">
    <source>
        <dbReference type="Proteomes" id="UP000565078"/>
    </source>
</evidence>
<dbReference type="PANTHER" id="PTHR38342">
    <property type="entry name" value="SLR5037 PROTEIN"/>
    <property type="match status" value="1"/>
</dbReference>
<sequence>MDMNDFAHIVETEKSFDEAVVSVLKAVEQKGWALFQVYDLKERLAAKGFKQKPLKIIEICSGKSANQFLNKNRLISLCMPCKINVAEESGKVKIIGMKPTIISQFFPEVSKKEAEEVERDIIEMVDDAGKL</sequence>
<dbReference type="AlphaFoldDB" id="A0A7J4IXJ1"/>
<reference evidence="3" key="1">
    <citation type="journal article" date="2020" name="bioRxiv">
        <title>A rank-normalized archaeal taxonomy based on genome phylogeny resolves widespread incomplete and uneven classifications.</title>
        <authorList>
            <person name="Rinke C."/>
            <person name="Chuvochina M."/>
            <person name="Mussig A.J."/>
            <person name="Chaumeil P.-A."/>
            <person name="Waite D.W."/>
            <person name="Whitman W.B."/>
            <person name="Parks D.H."/>
            <person name="Hugenholtz P."/>
        </authorList>
    </citation>
    <scope>NUCLEOTIDE SEQUENCE [LARGE SCALE GENOMIC DNA]</scope>
</reference>
<dbReference type="Gene3D" id="3.30.310.70">
    <property type="entry name" value="TT1751-like domain"/>
    <property type="match status" value="1"/>
</dbReference>
<dbReference type="InterPro" id="IPR016796">
    <property type="entry name" value="UCP021774"/>
</dbReference>
<dbReference type="Pfam" id="PF03625">
    <property type="entry name" value="DUF302"/>
    <property type="match status" value="1"/>
</dbReference>
<dbReference type="CDD" id="cd14797">
    <property type="entry name" value="DUF302"/>
    <property type="match status" value="1"/>
</dbReference>
<dbReference type="SUPFAM" id="SSF103247">
    <property type="entry name" value="TT1751-like"/>
    <property type="match status" value="1"/>
</dbReference>